<name>A0A7X0RPB5_9BACL</name>
<dbReference type="GO" id="GO:0032993">
    <property type="term" value="C:protein-DNA complex"/>
    <property type="evidence" value="ECO:0007669"/>
    <property type="project" value="TreeGrafter"/>
</dbReference>
<dbReference type="PANTHER" id="PTHR48111">
    <property type="entry name" value="REGULATOR OF RPOS"/>
    <property type="match status" value="1"/>
</dbReference>
<evidence type="ECO:0000256" key="4">
    <source>
        <dbReference type="ARBA" id="ARBA00023015"/>
    </source>
</evidence>
<dbReference type="PANTHER" id="PTHR48111:SF40">
    <property type="entry name" value="PHOSPHATE REGULON TRANSCRIPTIONAL REGULATORY PROTEIN PHOB"/>
    <property type="match status" value="1"/>
</dbReference>
<proteinExistence type="predicted"/>
<dbReference type="GO" id="GO:0006355">
    <property type="term" value="P:regulation of DNA-templated transcription"/>
    <property type="evidence" value="ECO:0007669"/>
    <property type="project" value="InterPro"/>
</dbReference>
<dbReference type="InterPro" id="IPR016032">
    <property type="entry name" value="Sig_transdc_resp-reg_C-effctor"/>
</dbReference>
<dbReference type="InterPro" id="IPR039420">
    <property type="entry name" value="WalR-like"/>
</dbReference>
<dbReference type="InterPro" id="IPR001867">
    <property type="entry name" value="OmpR/PhoB-type_DNA-bd"/>
</dbReference>
<evidence type="ECO:0000256" key="1">
    <source>
        <dbReference type="ARBA" id="ARBA00004496"/>
    </source>
</evidence>
<dbReference type="FunFam" id="1.10.10.10:FF:000018">
    <property type="entry name" value="DNA-binding response regulator ResD"/>
    <property type="match status" value="1"/>
</dbReference>
<evidence type="ECO:0000256" key="2">
    <source>
        <dbReference type="ARBA" id="ARBA00022553"/>
    </source>
</evidence>
<dbReference type="GO" id="GO:0005829">
    <property type="term" value="C:cytosol"/>
    <property type="evidence" value="ECO:0007669"/>
    <property type="project" value="TreeGrafter"/>
</dbReference>
<reference evidence="9 10" key="1">
    <citation type="submission" date="2020-08" db="EMBL/GenBank/DDBJ databases">
        <title>Cohnella phylogeny.</title>
        <authorList>
            <person name="Dunlap C."/>
        </authorList>
    </citation>
    <scope>NUCLEOTIDE SEQUENCE [LARGE SCALE GENOMIC DNA]</scope>
    <source>
        <strain evidence="9 10">DSM 28246</strain>
    </source>
</reference>
<feature type="DNA-binding region" description="OmpR/PhoB-type" evidence="7">
    <location>
        <begin position="136"/>
        <end position="235"/>
    </location>
</feature>
<dbReference type="Gene3D" id="1.10.10.10">
    <property type="entry name" value="Winged helix-like DNA-binding domain superfamily/Winged helix DNA-binding domain"/>
    <property type="match status" value="1"/>
</dbReference>
<keyword evidence="5 7" id="KW-0238">DNA-binding</keyword>
<accession>A0A7X0RPB5</accession>
<evidence type="ECO:0000259" key="8">
    <source>
        <dbReference type="PROSITE" id="PS51755"/>
    </source>
</evidence>
<dbReference type="AlphaFoldDB" id="A0A7X0RPB5"/>
<keyword evidence="2" id="KW-0597">Phosphoprotein</keyword>
<dbReference type="SUPFAM" id="SSF46894">
    <property type="entry name" value="C-terminal effector domain of the bipartite response regulators"/>
    <property type="match status" value="1"/>
</dbReference>
<evidence type="ECO:0000256" key="3">
    <source>
        <dbReference type="ARBA" id="ARBA00023012"/>
    </source>
</evidence>
<dbReference type="GO" id="GO:0000156">
    <property type="term" value="F:phosphorelay response regulator activity"/>
    <property type="evidence" value="ECO:0007669"/>
    <property type="project" value="TreeGrafter"/>
</dbReference>
<keyword evidence="4" id="KW-0805">Transcription regulation</keyword>
<keyword evidence="10" id="KW-1185">Reference proteome</keyword>
<evidence type="ECO:0000256" key="7">
    <source>
        <dbReference type="PROSITE-ProRule" id="PRU01091"/>
    </source>
</evidence>
<dbReference type="EMBL" id="JACJVP010000004">
    <property type="protein sequence ID" value="MBB6669754.1"/>
    <property type="molecule type" value="Genomic_DNA"/>
</dbReference>
<keyword evidence="6" id="KW-0804">Transcription</keyword>
<dbReference type="GO" id="GO:0000976">
    <property type="term" value="F:transcription cis-regulatory region binding"/>
    <property type="evidence" value="ECO:0007669"/>
    <property type="project" value="TreeGrafter"/>
</dbReference>
<dbReference type="Proteomes" id="UP000547209">
    <property type="component" value="Unassembled WGS sequence"/>
</dbReference>
<comment type="caution">
    <text evidence="9">The sequence shown here is derived from an EMBL/GenBank/DDBJ whole genome shotgun (WGS) entry which is preliminary data.</text>
</comment>
<keyword evidence="3" id="KW-0902">Two-component regulatory system</keyword>
<dbReference type="InterPro" id="IPR036388">
    <property type="entry name" value="WH-like_DNA-bd_sf"/>
</dbReference>
<dbReference type="SMART" id="SM00862">
    <property type="entry name" value="Trans_reg_C"/>
    <property type="match status" value="1"/>
</dbReference>
<comment type="subcellular location">
    <subcellularLocation>
        <location evidence="1">Cytoplasm</location>
    </subcellularLocation>
</comment>
<evidence type="ECO:0000313" key="9">
    <source>
        <dbReference type="EMBL" id="MBB6669754.1"/>
    </source>
</evidence>
<dbReference type="PROSITE" id="PS51755">
    <property type="entry name" value="OMPR_PHOB"/>
    <property type="match status" value="1"/>
</dbReference>
<gene>
    <name evidence="9" type="ORF">H7C19_03530</name>
</gene>
<feature type="domain" description="OmpR/PhoB-type" evidence="8">
    <location>
        <begin position="136"/>
        <end position="235"/>
    </location>
</feature>
<sequence>MRRMQSIEQENEMIGAFCDTTRRVVVISPYPARLQPLIAEMTMRCYDVLVFHQAQESVLSALPIDLLIADRTIAPFEPVPAAGFGTLQAPVLYLVGEEPPADLPAGSHLAGWPGDLPAIVTAIEELAGKSVLPTTPDELLLKDIRIDLKRITVIQDGKRIDLTKTEFDLLRALLASRGAVLSRQDLMEKLWGDDYFGGSNSIDVHIKSLRRKLGDDPKDPQYIVTVRGVGYRTAD</sequence>
<protein>
    <submittedName>
        <fullName evidence="9">Winged helix-turn-helix domain-containing protein</fullName>
    </submittedName>
</protein>
<evidence type="ECO:0000256" key="5">
    <source>
        <dbReference type="ARBA" id="ARBA00023125"/>
    </source>
</evidence>
<dbReference type="CDD" id="cd00383">
    <property type="entry name" value="trans_reg_C"/>
    <property type="match status" value="1"/>
</dbReference>
<evidence type="ECO:0000256" key="6">
    <source>
        <dbReference type="ARBA" id="ARBA00023163"/>
    </source>
</evidence>
<evidence type="ECO:0000313" key="10">
    <source>
        <dbReference type="Proteomes" id="UP000547209"/>
    </source>
</evidence>
<organism evidence="9 10">
    <name type="scientific">Cohnella nanjingensis</name>
    <dbReference type="NCBI Taxonomy" id="1387779"/>
    <lineage>
        <taxon>Bacteria</taxon>
        <taxon>Bacillati</taxon>
        <taxon>Bacillota</taxon>
        <taxon>Bacilli</taxon>
        <taxon>Bacillales</taxon>
        <taxon>Paenibacillaceae</taxon>
        <taxon>Cohnella</taxon>
    </lineage>
</organism>
<dbReference type="Pfam" id="PF00486">
    <property type="entry name" value="Trans_reg_C"/>
    <property type="match status" value="1"/>
</dbReference>